<comment type="caution">
    <text evidence="10">The sequence shown here is derived from an EMBL/GenBank/DDBJ whole genome shotgun (WGS) entry which is preliminary data.</text>
</comment>
<comment type="similarity">
    <text evidence="1">Belongs to the CRISPR-associated Csm3 family.</text>
</comment>
<keyword evidence="4" id="KW-0255">Endonuclease</keyword>
<proteinExistence type="inferred from homology"/>
<evidence type="ECO:0000256" key="6">
    <source>
        <dbReference type="ARBA" id="ARBA00022884"/>
    </source>
</evidence>
<evidence type="ECO:0000256" key="4">
    <source>
        <dbReference type="ARBA" id="ARBA00022759"/>
    </source>
</evidence>
<keyword evidence="3" id="KW-0540">Nuclease</keyword>
<reference evidence="10" key="1">
    <citation type="journal article" date="2020" name="mSystems">
        <title>Genome- and Community-Level Interaction Insights into Carbon Utilization and Element Cycling Functions of Hydrothermarchaeota in Hydrothermal Sediment.</title>
        <authorList>
            <person name="Zhou Z."/>
            <person name="Liu Y."/>
            <person name="Xu W."/>
            <person name="Pan J."/>
            <person name="Luo Z.H."/>
            <person name="Li M."/>
        </authorList>
    </citation>
    <scope>NUCLEOTIDE SEQUENCE [LARGE SCALE GENOMIC DNA]</scope>
    <source>
        <strain evidence="10">HyVt-503</strain>
    </source>
</reference>
<evidence type="ECO:0000256" key="1">
    <source>
        <dbReference type="ARBA" id="ARBA00006342"/>
    </source>
</evidence>
<dbReference type="GO" id="GO:0004519">
    <property type="term" value="F:endonuclease activity"/>
    <property type="evidence" value="ECO:0007669"/>
    <property type="project" value="UniProtKB-KW"/>
</dbReference>
<keyword evidence="6" id="KW-0694">RNA-binding</keyword>
<evidence type="ECO:0000256" key="3">
    <source>
        <dbReference type="ARBA" id="ARBA00022722"/>
    </source>
</evidence>
<evidence type="ECO:0000256" key="2">
    <source>
        <dbReference type="ARBA" id="ARBA00022150"/>
    </source>
</evidence>
<dbReference type="GO" id="GO:0003723">
    <property type="term" value="F:RNA binding"/>
    <property type="evidence" value="ECO:0007669"/>
    <property type="project" value="UniProtKB-KW"/>
</dbReference>
<dbReference type="InterPro" id="IPR005537">
    <property type="entry name" value="RAMP_III_fam"/>
</dbReference>
<dbReference type="NCBIfam" id="TIGR02582">
    <property type="entry name" value="cas7_TM1809"/>
    <property type="match status" value="1"/>
</dbReference>
<keyword evidence="5" id="KW-0378">Hydrolase</keyword>
<dbReference type="PANTHER" id="PTHR35579:SF3">
    <property type="entry name" value="CRISPR SYSTEM CMS ENDORIBONUCLEASE CSM3"/>
    <property type="match status" value="1"/>
</dbReference>
<dbReference type="PANTHER" id="PTHR35579">
    <property type="entry name" value="CRISPR SYSTEM CMS ENDORIBONUCLEASE CSM3"/>
    <property type="match status" value="1"/>
</dbReference>
<evidence type="ECO:0000313" key="10">
    <source>
        <dbReference type="EMBL" id="HFC46788.1"/>
    </source>
</evidence>
<dbReference type="GO" id="GO:0051607">
    <property type="term" value="P:defense response to virus"/>
    <property type="evidence" value="ECO:0007669"/>
    <property type="project" value="UniProtKB-KW"/>
</dbReference>
<dbReference type="InterPro" id="IPR052216">
    <property type="entry name" value="CRISPR_Csm3_endoribonuclease"/>
</dbReference>
<name>A0A7V2SVM1_9BACT</name>
<dbReference type="InterPro" id="IPR013412">
    <property type="entry name" value="CRISPR-assoc_RAMP_Csm3"/>
</dbReference>
<dbReference type="EMBL" id="DRND01000226">
    <property type="protein sequence ID" value="HFC46788.1"/>
    <property type="molecule type" value="Genomic_DNA"/>
</dbReference>
<gene>
    <name evidence="10" type="primary">csm3</name>
    <name evidence="10" type="ORF">ENJ63_02780</name>
</gene>
<dbReference type="Proteomes" id="UP000885797">
    <property type="component" value="Unassembled WGS sequence"/>
</dbReference>
<evidence type="ECO:0000256" key="5">
    <source>
        <dbReference type="ARBA" id="ARBA00022801"/>
    </source>
</evidence>
<dbReference type="Pfam" id="PF03787">
    <property type="entry name" value="RAMPs"/>
    <property type="match status" value="1"/>
</dbReference>
<organism evidence="10">
    <name type="scientific">Dissulfuribacter thermophilus</name>
    <dbReference type="NCBI Taxonomy" id="1156395"/>
    <lineage>
        <taxon>Bacteria</taxon>
        <taxon>Pseudomonadati</taxon>
        <taxon>Thermodesulfobacteriota</taxon>
        <taxon>Dissulfuribacteria</taxon>
        <taxon>Dissulfuribacterales</taxon>
        <taxon>Dissulfuribacteraceae</taxon>
        <taxon>Dissulfuribacter</taxon>
    </lineage>
</organism>
<dbReference type="AlphaFoldDB" id="A0A7V2SVM1"/>
<dbReference type="GO" id="GO:0016787">
    <property type="term" value="F:hydrolase activity"/>
    <property type="evidence" value="ECO:0007669"/>
    <property type="project" value="UniProtKB-KW"/>
</dbReference>
<sequence>MKLERITKITGTIRIVTGLHIGAGDTELRIGGTDNPVVKHPFTNEPYIPGSSLKGKMRSLLELESGLIAISGEGKPIGTGILKKLDGDSKARARAINIMKLFGVSGADSQEGEAIGPARASFADAFLSEESRRMVRYRHLSYFEIKSENFIDRIKGTAEHPRFTERVAPGLTFDFSISFKKMDSDGDDLLALLLRGLKLVEYDALGGSGSRGYGRVLFQLDDPALQDRYENQELFEGEEMA</sequence>
<evidence type="ECO:0000256" key="8">
    <source>
        <dbReference type="ARBA" id="ARBA00033183"/>
    </source>
</evidence>
<feature type="domain" description="CRISPR type III-associated protein" evidence="9">
    <location>
        <begin position="12"/>
        <end position="216"/>
    </location>
</feature>
<keyword evidence="7" id="KW-0051">Antiviral defense</keyword>
<evidence type="ECO:0000256" key="7">
    <source>
        <dbReference type="ARBA" id="ARBA00023118"/>
    </source>
</evidence>
<accession>A0A7V2SVM1</accession>
<protein>
    <recommendedName>
        <fullName evidence="2">CRISPR system Cms endoribonuclease Csm3</fullName>
    </recommendedName>
    <alternativeName>
        <fullName evidence="8">CRISPR type III A-associated RAMP protein Csm3</fullName>
    </alternativeName>
</protein>
<evidence type="ECO:0000259" key="9">
    <source>
        <dbReference type="Pfam" id="PF03787"/>
    </source>
</evidence>